<sequence>MMDRPVVELDRRESAGEIRACRQLQRLAQCRVLITAAHWADQYQPDGLPLQGSLPVALVGERAMQLGGAGTPPVAEFAAAELALEIADTVGAARTLIADALDLRHRFPRIWQLVLDGQVNEWPVRTIARRTRELSAEQVGRIDEILAAGLPGTKLHTMETRLQAAIMRVDPDGVKERLEQALRSRGVHLSQATEDAIKTVYARMDAADAIWLDAMVDRIARIIRATPTPIRGVNPRGATTLEEWRAVALGVLANPVLAVRVLVAGAQPELFDLLTAEIDNTLPTESAPEDEPESSEDDTDRASDERQGSDDSFDEQPASSSAERLGDGSVDQADDRTRGPADRLSTQSDDAMDGSERQFLGASTGGSDSIDSHEPTRSTAPHHPEPGAFEPAEIARPSQPVNHDHDHRPAPSADPGLFGRSPRESETAAVRLLIKHLDPGRLLPSITLHVQCTAGDIATLLSHDAHHPDSPATLGPSGDTDAAVARIEEIGPVLLAQLTDWFGERTMINLQPVLVPDRIPAVDAYEAPPRMRDALYFRHPRSVFPFSNRVGRDGDIDHTIPYRIGVPGQTGLHNLGPLSRPEHRYKTHGGVSVRQPEPGILVWRTRFGRVIITDHTGDHDLGIGTFPQQVWQAALDQDQYQPG</sequence>
<dbReference type="STRING" id="630515.SAMN04489812_4738"/>
<dbReference type="EMBL" id="LT629772">
    <property type="protein sequence ID" value="SDT24068.1"/>
    <property type="molecule type" value="Genomic_DNA"/>
</dbReference>
<feature type="domain" description="DUF222" evidence="2">
    <location>
        <begin position="78"/>
        <end position="222"/>
    </location>
</feature>
<accession>A0A1H1YRI7</accession>
<feature type="region of interest" description="Disordered" evidence="1">
    <location>
        <begin position="282"/>
        <end position="424"/>
    </location>
</feature>
<proteinExistence type="predicted"/>
<organism evidence="3 4">
    <name type="scientific">Microlunatus soli</name>
    <dbReference type="NCBI Taxonomy" id="630515"/>
    <lineage>
        <taxon>Bacteria</taxon>
        <taxon>Bacillati</taxon>
        <taxon>Actinomycetota</taxon>
        <taxon>Actinomycetes</taxon>
        <taxon>Propionibacteriales</taxon>
        <taxon>Propionibacteriaceae</taxon>
        <taxon>Microlunatus</taxon>
    </lineage>
</organism>
<gene>
    <name evidence="3" type="ORF">SAMN04489812_4738</name>
</gene>
<name>A0A1H1YRI7_9ACTN</name>
<dbReference type="Proteomes" id="UP000199103">
    <property type="component" value="Chromosome I"/>
</dbReference>
<dbReference type="CDD" id="cd00085">
    <property type="entry name" value="HNHc"/>
    <property type="match status" value="1"/>
</dbReference>
<reference evidence="3 4" key="1">
    <citation type="submission" date="2016-10" db="EMBL/GenBank/DDBJ databases">
        <authorList>
            <person name="de Groot N.N."/>
        </authorList>
    </citation>
    <scope>NUCLEOTIDE SEQUENCE [LARGE SCALE GENOMIC DNA]</scope>
    <source>
        <strain evidence="3 4">DSM 21800</strain>
    </source>
</reference>
<evidence type="ECO:0000313" key="4">
    <source>
        <dbReference type="Proteomes" id="UP000199103"/>
    </source>
</evidence>
<dbReference type="InterPro" id="IPR003870">
    <property type="entry name" value="DUF222"/>
</dbReference>
<feature type="compositionally biased region" description="Acidic residues" evidence="1">
    <location>
        <begin position="287"/>
        <end position="299"/>
    </location>
</feature>
<dbReference type="RefSeq" id="WP_091528056.1">
    <property type="nucleotide sequence ID" value="NZ_LT629772.1"/>
</dbReference>
<protein>
    <recommendedName>
        <fullName evidence="2">DUF222 domain-containing protein</fullName>
    </recommendedName>
</protein>
<dbReference type="AlphaFoldDB" id="A0A1H1YRI7"/>
<dbReference type="InterPro" id="IPR003615">
    <property type="entry name" value="HNH_nuc"/>
</dbReference>
<evidence type="ECO:0000259" key="2">
    <source>
        <dbReference type="Pfam" id="PF02720"/>
    </source>
</evidence>
<dbReference type="Pfam" id="PF02720">
    <property type="entry name" value="DUF222"/>
    <property type="match status" value="1"/>
</dbReference>
<keyword evidence="4" id="KW-1185">Reference proteome</keyword>
<dbReference type="OrthoDB" id="3790359at2"/>
<evidence type="ECO:0000313" key="3">
    <source>
        <dbReference type="EMBL" id="SDT24068.1"/>
    </source>
</evidence>
<evidence type="ECO:0000256" key="1">
    <source>
        <dbReference type="SAM" id="MobiDB-lite"/>
    </source>
</evidence>
<feature type="compositionally biased region" description="Basic and acidic residues" evidence="1">
    <location>
        <begin position="300"/>
        <end position="309"/>
    </location>
</feature>